<dbReference type="InterPro" id="IPR001849">
    <property type="entry name" value="PH_domain"/>
</dbReference>
<keyword evidence="1" id="KW-0175">Coiled coil</keyword>
<reference evidence="4 5" key="1">
    <citation type="submission" date="2022-12" db="EMBL/GenBank/DDBJ databases">
        <title>Chromosome-level genome of Tegillarca granosa.</title>
        <authorList>
            <person name="Kim J."/>
        </authorList>
    </citation>
    <scope>NUCLEOTIDE SEQUENCE [LARGE SCALE GENOMIC DNA]</scope>
    <source>
        <strain evidence="4">Teg-2019</strain>
        <tissue evidence="4">Adductor muscle</tissue>
    </source>
</reference>
<feature type="domain" description="PH" evidence="3">
    <location>
        <begin position="5"/>
        <end position="104"/>
    </location>
</feature>
<dbReference type="EMBL" id="JARBDR010000141">
    <property type="protein sequence ID" value="KAJ8319858.1"/>
    <property type="molecule type" value="Genomic_DNA"/>
</dbReference>
<name>A0ABQ9FVY9_TEGGR</name>
<evidence type="ECO:0000259" key="3">
    <source>
        <dbReference type="PROSITE" id="PS50003"/>
    </source>
</evidence>
<dbReference type="InterPro" id="IPR011993">
    <property type="entry name" value="PH-like_dom_sf"/>
</dbReference>
<evidence type="ECO:0000313" key="5">
    <source>
        <dbReference type="Proteomes" id="UP001217089"/>
    </source>
</evidence>
<feature type="region of interest" description="Disordered" evidence="2">
    <location>
        <begin position="225"/>
        <end position="295"/>
    </location>
</feature>
<comment type="caution">
    <text evidence="4">The sequence shown here is derived from an EMBL/GenBank/DDBJ whole genome shotgun (WGS) entry which is preliminary data.</text>
</comment>
<dbReference type="Proteomes" id="UP001217089">
    <property type="component" value="Unassembled WGS sequence"/>
</dbReference>
<dbReference type="Pfam" id="PF00169">
    <property type="entry name" value="PH"/>
    <property type="match status" value="1"/>
</dbReference>
<gene>
    <name evidence="4" type="ORF">KUTeg_001445</name>
</gene>
<evidence type="ECO:0000256" key="2">
    <source>
        <dbReference type="SAM" id="MobiDB-lite"/>
    </source>
</evidence>
<sequence length="314" mass="35905">MADFNTYGRAILHEFDAEMSSQMKKIYWYVLKDGTLFCYLTPDDNVTADILNITGYKLTSLIDKFRGKRFVLQLQHEEYASTYLSVDSREEMSDWLETLEKATAELPCANGAPEEENKLQQSDTDRLLQTWSPESDEKLISDVTKLRQRRMSAQIKVDVIQKQMQPQQTSNKKFFNFGGKKKHVTSNNEHLEGQLKELTDKLQKIDQDLSSHNYLVAKTSNDFDQRNNFESGLTDSKKDSDSNKNGSNLKSSVQKLAQKKFSKSFKNRHKKENGSILNGHLESPTSESRGFPGDDLAFEELTRQALLSSRSTTS</sequence>
<keyword evidence="5" id="KW-1185">Reference proteome</keyword>
<evidence type="ECO:0000313" key="4">
    <source>
        <dbReference type="EMBL" id="KAJ8319858.1"/>
    </source>
</evidence>
<feature type="compositionally biased region" description="Basic residues" evidence="2">
    <location>
        <begin position="257"/>
        <end position="271"/>
    </location>
</feature>
<proteinExistence type="predicted"/>
<protein>
    <recommendedName>
        <fullName evidence="3">PH domain-containing protein</fullName>
    </recommendedName>
</protein>
<dbReference type="PROSITE" id="PS50003">
    <property type="entry name" value="PH_DOMAIN"/>
    <property type="match status" value="1"/>
</dbReference>
<feature type="compositionally biased region" description="Low complexity" evidence="2">
    <location>
        <begin position="243"/>
        <end position="252"/>
    </location>
</feature>
<dbReference type="Gene3D" id="2.30.29.30">
    <property type="entry name" value="Pleckstrin-homology domain (PH domain)/Phosphotyrosine-binding domain (PTB)"/>
    <property type="match status" value="1"/>
</dbReference>
<dbReference type="SUPFAM" id="SSF50729">
    <property type="entry name" value="PH domain-like"/>
    <property type="match status" value="1"/>
</dbReference>
<feature type="coiled-coil region" evidence="1">
    <location>
        <begin position="181"/>
        <end position="208"/>
    </location>
</feature>
<evidence type="ECO:0000256" key="1">
    <source>
        <dbReference type="SAM" id="Coils"/>
    </source>
</evidence>
<organism evidence="4 5">
    <name type="scientific">Tegillarca granosa</name>
    <name type="common">Malaysian cockle</name>
    <name type="synonym">Anadara granosa</name>
    <dbReference type="NCBI Taxonomy" id="220873"/>
    <lineage>
        <taxon>Eukaryota</taxon>
        <taxon>Metazoa</taxon>
        <taxon>Spiralia</taxon>
        <taxon>Lophotrochozoa</taxon>
        <taxon>Mollusca</taxon>
        <taxon>Bivalvia</taxon>
        <taxon>Autobranchia</taxon>
        <taxon>Pteriomorphia</taxon>
        <taxon>Arcoida</taxon>
        <taxon>Arcoidea</taxon>
        <taxon>Arcidae</taxon>
        <taxon>Tegillarca</taxon>
    </lineage>
</organism>
<accession>A0ABQ9FVY9</accession>